<protein>
    <submittedName>
        <fullName evidence="4">Uncharacterized protein</fullName>
    </submittedName>
</protein>
<dbReference type="PRINTS" id="PR00081">
    <property type="entry name" value="GDHRDH"/>
</dbReference>
<keyword evidence="5" id="KW-1185">Reference proteome</keyword>
<dbReference type="GO" id="GO:0016491">
    <property type="term" value="F:oxidoreductase activity"/>
    <property type="evidence" value="ECO:0007669"/>
    <property type="project" value="UniProtKB-KW"/>
</dbReference>
<name>T1KNI3_TETUR</name>
<feature type="transmembrane region" description="Helical" evidence="3">
    <location>
        <begin position="33"/>
        <end position="52"/>
    </location>
</feature>
<dbReference type="Gene3D" id="3.40.50.720">
    <property type="entry name" value="NAD(P)-binding Rossmann-like Domain"/>
    <property type="match status" value="1"/>
</dbReference>
<reference evidence="5" key="1">
    <citation type="submission" date="2011-08" db="EMBL/GenBank/DDBJ databases">
        <authorList>
            <person name="Rombauts S."/>
        </authorList>
    </citation>
    <scope>NUCLEOTIDE SEQUENCE</scope>
    <source>
        <strain evidence="5">London</strain>
    </source>
</reference>
<dbReference type="STRING" id="32264.T1KNI3"/>
<keyword evidence="3" id="KW-1133">Transmembrane helix</keyword>
<organism evidence="4 5">
    <name type="scientific">Tetranychus urticae</name>
    <name type="common">Two-spotted spider mite</name>
    <dbReference type="NCBI Taxonomy" id="32264"/>
    <lineage>
        <taxon>Eukaryota</taxon>
        <taxon>Metazoa</taxon>
        <taxon>Ecdysozoa</taxon>
        <taxon>Arthropoda</taxon>
        <taxon>Chelicerata</taxon>
        <taxon>Arachnida</taxon>
        <taxon>Acari</taxon>
        <taxon>Acariformes</taxon>
        <taxon>Trombidiformes</taxon>
        <taxon>Prostigmata</taxon>
        <taxon>Eleutherengona</taxon>
        <taxon>Raphignathae</taxon>
        <taxon>Tetranychoidea</taxon>
        <taxon>Tetranychidae</taxon>
        <taxon>Tetranychus</taxon>
    </lineage>
</organism>
<dbReference type="InterPro" id="IPR036291">
    <property type="entry name" value="NAD(P)-bd_dom_sf"/>
</dbReference>
<dbReference type="Proteomes" id="UP000015104">
    <property type="component" value="Unassembled WGS sequence"/>
</dbReference>
<proteinExistence type="inferred from homology"/>
<keyword evidence="3" id="KW-0812">Transmembrane</keyword>
<dbReference type="EMBL" id="CAEY01000277">
    <property type="status" value="NOT_ANNOTATED_CDS"/>
    <property type="molecule type" value="Genomic_DNA"/>
</dbReference>
<dbReference type="GO" id="GO:0008202">
    <property type="term" value="P:steroid metabolic process"/>
    <property type="evidence" value="ECO:0007669"/>
    <property type="project" value="TreeGrafter"/>
</dbReference>
<dbReference type="eggNOG" id="KOG1610">
    <property type="taxonomic scope" value="Eukaryota"/>
</dbReference>
<comment type="similarity">
    <text evidence="2">Belongs to the short-chain dehydrogenases/reductases (SDR) family.</text>
</comment>
<feature type="transmembrane region" description="Helical" evidence="3">
    <location>
        <begin position="7"/>
        <end position="27"/>
    </location>
</feature>
<dbReference type="PROSITE" id="PS00061">
    <property type="entry name" value="ADH_SHORT"/>
    <property type="match status" value="1"/>
</dbReference>
<accession>T1KNI3</accession>
<dbReference type="HOGENOM" id="CLU_010194_2_0_1"/>
<dbReference type="PRINTS" id="PR00080">
    <property type="entry name" value="SDRFAMILY"/>
</dbReference>
<dbReference type="InterPro" id="IPR002347">
    <property type="entry name" value="SDR_fam"/>
</dbReference>
<evidence type="ECO:0000256" key="2">
    <source>
        <dbReference type="RuleBase" id="RU000363"/>
    </source>
</evidence>
<evidence type="ECO:0000313" key="5">
    <source>
        <dbReference type="Proteomes" id="UP000015104"/>
    </source>
</evidence>
<reference evidence="4" key="2">
    <citation type="submission" date="2015-06" db="UniProtKB">
        <authorList>
            <consortium name="EnsemblMetazoa"/>
        </authorList>
    </citation>
    <scope>IDENTIFICATION</scope>
</reference>
<dbReference type="AlphaFoldDB" id="T1KNI3"/>
<dbReference type="Pfam" id="PF00106">
    <property type="entry name" value="adh_short"/>
    <property type="match status" value="1"/>
</dbReference>
<dbReference type="EnsemblMetazoa" id="tetur16g01080.1">
    <property type="protein sequence ID" value="tetur16g01080.1"/>
    <property type="gene ID" value="tetur16g01080"/>
</dbReference>
<evidence type="ECO:0000313" key="4">
    <source>
        <dbReference type="EnsemblMetazoa" id="tetur16g01080.1"/>
    </source>
</evidence>
<dbReference type="PANTHER" id="PTHR43313">
    <property type="entry name" value="SHORT-CHAIN DEHYDROGENASE/REDUCTASE FAMILY 9C"/>
    <property type="match status" value="1"/>
</dbReference>
<keyword evidence="3" id="KW-0472">Membrane</keyword>
<evidence type="ECO:0000256" key="1">
    <source>
        <dbReference type="ARBA" id="ARBA00023002"/>
    </source>
</evidence>
<keyword evidence="1" id="KW-0560">Oxidoreductase</keyword>
<sequence length="387" mass="42921">MINTIGYYLALVFTIFSVLFLFTWLTIYQSLTWLLFLGLILYISVCLANIVWPKIEAIPKELIEPKNKAVLITGCDTGFGNKLAQRLAHYGFYVFAGCLQPEGPGANQLRKSCRNAVKIIKLDVTSEDDVKAAIKVVEEQLKGRQLWAIVNNAGILISTEVEMGDMTSFNRQMEINCLGTIRVTKGFVPLIRQSGSIGGRVINVGSIAGRHCIPGMVAYSVSKAAVISFSEGLRRELKKWSIDVITIEPHLFKTNLTNDEVQKKCLEEAWKVTPESVKSDYGEAYLQGYQKFLNAVLDSARPQVDSVVDTMVIAVTHAFVSPSYRVMGHLERIRVAAYDYLPIRLLDLISHHLISCTSLTRPLLLLTKSSKTTIQLATKSSGGIEAS</sequence>
<evidence type="ECO:0000256" key="3">
    <source>
        <dbReference type="SAM" id="Phobius"/>
    </source>
</evidence>
<dbReference type="InterPro" id="IPR020904">
    <property type="entry name" value="Sc_DH/Rdtase_CS"/>
</dbReference>
<dbReference type="SUPFAM" id="SSF51735">
    <property type="entry name" value="NAD(P)-binding Rossmann-fold domains"/>
    <property type="match status" value="1"/>
</dbReference>
<dbReference type="PANTHER" id="PTHR43313:SF36">
    <property type="entry name" value="D-BETA-HYDROXYBUTYRATE DEHYDROGENASE, MITOCHONDRIAL"/>
    <property type="match status" value="1"/>
</dbReference>